<name>A0A4Y7SAR0_COPMI</name>
<feature type="region of interest" description="Disordered" evidence="1">
    <location>
        <begin position="1"/>
        <end position="42"/>
    </location>
</feature>
<dbReference type="AlphaFoldDB" id="A0A4Y7SAR0"/>
<accession>A0A4Y7SAR0</accession>
<feature type="compositionally biased region" description="Basic and acidic residues" evidence="1">
    <location>
        <begin position="17"/>
        <end position="42"/>
    </location>
</feature>
<protein>
    <submittedName>
        <fullName evidence="2">Uncharacterized protein</fullName>
    </submittedName>
</protein>
<sequence length="274" mass="31035">MRLRCDQPTNQKARGATARDEVADGQTRRIERDEEMERSRIQEDLPERDEEMGLGIMDVLDNRAPSCLGLEMDQDRKVIRNQCSRQERRGDTEEDVTRIASESPNEVVGKAWVNFRCITRLGDWRRRKCIRGATAGQRWMGLREWIGGIGRDRHLGDVDLGLGRKLYCIAFQGWIGVSDETGRDGMGWIGLGIDAMELNWWCRWCGCLRASFWHSDDCGESTWECATNIEGWSDFGLVGVNDAEPGWRLLDQFNWFIGVCGVRLGQSVAGASGG</sequence>
<keyword evidence="3" id="KW-1185">Reference proteome</keyword>
<comment type="caution">
    <text evidence="2">The sequence shown here is derived from an EMBL/GenBank/DDBJ whole genome shotgun (WGS) entry which is preliminary data.</text>
</comment>
<dbReference type="Proteomes" id="UP000298030">
    <property type="component" value="Unassembled WGS sequence"/>
</dbReference>
<evidence type="ECO:0000313" key="2">
    <source>
        <dbReference type="EMBL" id="TEB18398.1"/>
    </source>
</evidence>
<evidence type="ECO:0000313" key="3">
    <source>
        <dbReference type="Proteomes" id="UP000298030"/>
    </source>
</evidence>
<dbReference type="EMBL" id="QPFP01000258">
    <property type="protein sequence ID" value="TEB18398.1"/>
    <property type="molecule type" value="Genomic_DNA"/>
</dbReference>
<reference evidence="2 3" key="1">
    <citation type="journal article" date="2019" name="Nat. Ecol. Evol.">
        <title>Megaphylogeny resolves global patterns of mushroom evolution.</title>
        <authorList>
            <person name="Varga T."/>
            <person name="Krizsan K."/>
            <person name="Foldi C."/>
            <person name="Dima B."/>
            <person name="Sanchez-Garcia M."/>
            <person name="Sanchez-Ramirez S."/>
            <person name="Szollosi G.J."/>
            <person name="Szarkandi J.G."/>
            <person name="Papp V."/>
            <person name="Albert L."/>
            <person name="Andreopoulos W."/>
            <person name="Angelini C."/>
            <person name="Antonin V."/>
            <person name="Barry K.W."/>
            <person name="Bougher N.L."/>
            <person name="Buchanan P."/>
            <person name="Buyck B."/>
            <person name="Bense V."/>
            <person name="Catcheside P."/>
            <person name="Chovatia M."/>
            <person name="Cooper J."/>
            <person name="Damon W."/>
            <person name="Desjardin D."/>
            <person name="Finy P."/>
            <person name="Geml J."/>
            <person name="Haridas S."/>
            <person name="Hughes K."/>
            <person name="Justo A."/>
            <person name="Karasinski D."/>
            <person name="Kautmanova I."/>
            <person name="Kiss B."/>
            <person name="Kocsube S."/>
            <person name="Kotiranta H."/>
            <person name="LaButti K.M."/>
            <person name="Lechner B.E."/>
            <person name="Liimatainen K."/>
            <person name="Lipzen A."/>
            <person name="Lukacs Z."/>
            <person name="Mihaltcheva S."/>
            <person name="Morgado L.N."/>
            <person name="Niskanen T."/>
            <person name="Noordeloos M.E."/>
            <person name="Ohm R.A."/>
            <person name="Ortiz-Santana B."/>
            <person name="Ovrebo C."/>
            <person name="Racz N."/>
            <person name="Riley R."/>
            <person name="Savchenko A."/>
            <person name="Shiryaev A."/>
            <person name="Soop K."/>
            <person name="Spirin V."/>
            <person name="Szebenyi C."/>
            <person name="Tomsovsky M."/>
            <person name="Tulloss R.E."/>
            <person name="Uehling J."/>
            <person name="Grigoriev I.V."/>
            <person name="Vagvolgyi C."/>
            <person name="Papp T."/>
            <person name="Martin F.M."/>
            <person name="Miettinen O."/>
            <person name="Hibbett D.S."/>
            <person name="Nagy L.G."/>
        </authorList>
    </citation>
    <scope>NUCLEOTIDE SEQUENCE [LARGE SCALE GENOMIC DNA]</scope>
    <source>
        <strain evidence="2 3">FP101781</strain>
    </source>
</reference>
<evidence type="ECO:0000256" key="1">
    <source>
        <dbReference type="SAM" id="MobiDB-lite"/>
    </source>
</evidence>
<proteinExistence type="predicted"/>
<organism evidence="2 3">
    <name type="scientific">Coprinellus micaceus</name>
    <name type="common">Glistening ink-cap mushroom</name>
    <name type="synonym">Coprinus micaceus</name>
    <dbReference type="NCBI Taxonomy" id="71717"/>
    <lineage>
        <taxon>Eukaryota</taxon>
        <taxon>Fungi</taxon>
        <taxon>Dikarya</taxon>
        <taxon>Basidiomycota</taxon>
        <taxon>Agaricomycotina</taxon>
        <taxon>Agaricomycetes</taxon>
        <taxon>Agaricomycetidae</taxon>
        <taxon>Agaricales</taxon>
        <taxon>Agaricineae</taxon>
        <taxon>Psathyrellaceae</taxon>
        <taxon>Coprinellus</taxon>
    </lineage>
</organism>
<gene>
    <name evidence="2" type="ORF">FA13DRAFT_1719979</name>
</gene>